<evidence type="ECO:0000256" key="5">
    <source>
        <dbReference type="ARBA" id="ARBA00023237"/>
    </source>
</evidence>
<dbReference type="AlphaFoldDB" id="A0A1T4P6D6"/>
<dbReference type="STRING" id="413434.SAMN04488132_105151"/>
<dbReference type="GO" id="GO:0009279">
    <property type="term" value="C:cell outer membrane"/>
    <property type="evidence" value="ECO:0007669"/>
    <property type="project" value="UniProtKB-SubCell"/>
</dbReference>
<dbReference type="Gene3D" id="1.25.40.390">
    <property type="match status" value="1"/>
</dbReference>
<evidence type="ECO:0000256" key="1">
    <source>
        <dbReference type="ARBA" id="ARBA00004442"/>
    </source>
</evidence>
<dbReference type="EMBL" id="FUWH01000005">
    <property type="protein sequence ID" value="SJZ86488.1"/>
    <property type="molecule type" value="Genomic_DNA"/>
</dbReference>
<dbReference type="OrthoDB" id="9794888at2"/>
<dbReference type="PROSITE" id="PS51257">
    <property type="entry name" value="PROKAR_LIPOPROTEIN"/>
    <property type="match status" value="1"/>
</dbReference>
<keyword evidence="5" id="KW-0998">Cell outer membrane</keyword>
<keyword evidence="3" id="KW-0732">Signal</keyword>
<dbReference type="InterPro" id="IPR012944">
    <property type="entry name" value="SusD_RagB_dom"/>
</dbReference>
<comment type="similarity">
    <text evidence="2">Belongs to the SusD family.</text>
</comment>
<feature type="domain" description="RagB/SusD" evidence="6">
    <location>
        <begin position="296"/>
        <end position="409"/>
    </location>
</feature>
<accession>A0A1T4P6D6</accession>
<reference evidence="7 8" key="1">
    <citation type="submission" date="2017-02" db="EMBL/GenBank/DDBJ databases">
        <authorList>
            <person name="Peterson S.W."/>
        </authorList>
    </citation>
    <scope>NUCLEOTIDE SEQUENCE [LARGE SCALE GENOMIC DNA]</scope>
    <source>
        <strain evidence="7 8">DSM 22335</strain>
    </source>
</reference>
<evidence type="ECO:0000256" key="4">
    <source>
        <dbReference type="ARBA" id="ARBA00023136"/>
    </source>
</evidence>
<evidence type="ECO:0000313" key="8">
    <source>
        <dbReference type="Proteomes" id="UP000190888"/>
    </source>
</evidence>
<protein>
    <submittedName>
        <fullName evidence="7">SusD family protein</fullName>
    </submittedName>
</protein>
<dbReference type="RefSeq" id="WP_078831478.1">
    <property type="nucleotide sequence ID" value="NZ_FUWH01000005.1"/>
</dbReference>
<dbReference type="CDD" id="cd08977">
    <property type="entry name" value="SusD"/>
    <property type="match status" value="1"/>
</dbReference>
<name>A0A1T4P6D6_9BACT</name>
<dbReference type="SUPFAM" id="SSF48452">
    <property type="entry name" value="TPR-like"/>
    <property type="match status" value="1"/>
</dbReference>
<evidence type="ECO:0000256" key="3">
    <source>
        <dbReference type="ARBA" id="ARBA00022729"/>
    </source>
</evidence>
<dbReference type="InterPro" id="IPR011990">
    <property type="entry name" value="TPR-like_helical_dom_sf"/>
</dbReference>
<evidence type="ECO:0000256" key="2">
    <source>
        <dbReference type="ARBA" id="ARBA00006275"/>
    </source>
</evidence>
<sequence length="435" mass="47819">MKISNMICAAAVASLSLYSCKKDAIPNPNAPTIEEIIKNPTIAQLNNLVTGTESGMRSELATYTDVVSVLGREYYRMSSSDSRFTQDLLGLDNTVLDNSAFYIGNPWLYRYNTVRTAYVLIEGAKNSQYISAEQRKAYNGYAKTIIAYQLLMNLNLTYANGIRTDVRDYKNLGAIVSKDQALTDIAAMLDEARTDLTGSTVSFSLSSGFDGFADVAGLTKFNRALAARVAVYRQNWPAALTALAASFMNMNGDLNTGVYHVYAAAPGDQLNPLFVDKNKTGEIRVAHPSYATSIDANDDRINKTSLRTTPASQDNLTSDRDVWVYHSNTDPIPVIRNEELVLLYAEASLQSGGTGLNDARTAIDRIRAAHGVGPYAGPFTAAALLTEVLKQRRFSLFGEGHRWIDLRRNGLLNTLPKDRTNDDIWPQLPLPLSEN</sequence>
<proteinExistence type="inferred from homology"/>
<gene>
    <name evidence="7" type="ORF">SAMN04488132_105151</name>
</gene>
<organism evidence="7 8">
    <name type="scientific">Sediminibacterium ginsengisoli</name>
    <dbReference type="NCBI Taxonomy" id="413434"/>
    <lineage>
        <taxon>Bacteria</taxon>
        <taxon>Pseudomonadati</taxon>
        <taxon>Bacteroidota</taxon>
        <taxon>Chitinophagia</taxon>
        <taxon>Chitinophagales</taxon>
        <taxon>Chitinophagaceae</taxon>
        <taxon>Sediminibacterium</taxon>
    </lineage>
</organism>
<dbReference type="Proteomes" id="UP000190888">
    <property type="component" value="Unassembled WGS sequence"/>
</dbReference>
<keyword evidence="8" id="KW-1185">Reference proteome</keyword>
<evidence type="ECO:0000313" key="7">
    <source>
        <dbReference type="EMBL" id="SJZ86488.1"/>
    </source>
</evidence>
<keyword evidence="4" id="KW-0472">Membrane</keyword>
<evidence type="ECO:0000259" key="6">
    <source>
        <dbReference type="Pfam" id="PF07980"/>
    </source>
</evidence>
<comment type="subcellular location">
    <subcellularLocation>
        <location evidence="1">Cell outer membrane</location>
    </subcellularLocation>
</comment>
<dbReference type="Pfam" id="PF07980">
    <property type="entry name" value="SusD_RagB"/>
    <property type="match status" value="1"/>
</dbReference>